<evidence type="ECO:0000256" key="3">
    <source>
        <dbReference type="ARBA" id="ARBA00022705"/>
    </source>
</evidence>
<protein>
    <recommendedName>
        <fullName evidence="10">DNA 5'-3' helicase</fullName>
        <ecNumber evidence="10">5.6.2.3</ecNumber>
    </recommendedName>
</protein>
<dbReference type="GO" id="GO:1990077">
    <property type="term" value="C:primosome complex"/>
    <property type="evidence" value="ECO:0007669"/>
    <property type="project" value="UniProtKB-KW"/>
</dbReference>
<dbReference type="EMBL" id="CAEZYI010000085">
    <property type="protein sequence ID" value="CAB4726954.1"/>
    <property type="molecule type" value="Genomic_DNA"/>
</dbReference>
<evidence type="ECO:0000256" key="12">
    <source>
        <dbReference type="SAM" id="MobiDB-lite"/>
    </source>
</evidence>
<keyword evidence="6" id="KW-0347">Helicase</keyword>
<dbReference type="SUPFAM" id="SSF52540">
    <property type="entry name" value="P-loop containing nucleoside triphosphate hydrolases"/>
    <property type="match status" value="1"/>
</dbReference>
<evidence type="ECO:0000256" key="7">
    <source>
        <dbReference type="ARBA" id="ARBA00022840"/>
    </source>
</evidence>
<accession>A0A6J6WMM7</accession>
<comment type="similarity">
    <text evidence="1">Belongs to the helicase family. DnaB subfamily.</text>
</comment>
<sequence>MSIAELPSSRPARDPNINSVGAEFERTPPQDLIAEQSVLGGMLLSKDAIADVIEIIRDRDFYRPAHELIYDAIIDLYGRGEPADAVTVSAELSKRGDIARAGGAPYLHTLISSVPTAANAGYYAKIVREHAIMRRLVEAGTKIVQLGYTSEGEVDDMVDQAQAEVYAVTERRSSEDYVQLSTLLPQALDEIEAISKGIGVEGVKTGFKDLDALTHGFHPGNMIILAARPAMGKSTLGLDIARHASIHNGLTSVIFSLEMSKSEITMRMLSAEARVGLNNIRAGTLSDDEWSRLARRMGEISEAPLFIDDSPNLSMMEIRAKARRLKQRHNLKLIVIDYLQLMSSGKKVENRQQEVSEFSRHLKLMAKELDIPVIAISQLNRGPEQRTDKKPMLSDLRESGSIEQDADVVILLHRDDMYDQQNRTGEADLIVAKHRNGPTRTITVSAQLHYARFNDMPQNPGAGTDWTQQREVSPPDDGSNFGN</sequence>
<keyword evidence="3" id="KW-0235">DNA replication</keyword>
<dbReference type="Pfam" id="PF03796">
    <property type="entry name" value="DnaB_C"/>
    <property type="match status" value="1"/>
</dbReference>
<dbReference type="PANTHER" id="PTHR30153">
    <property type="entry name" value="REPLICATIVE DNA HELICASE DNAB"/>
    <property type="match status" value="1"/>
</dbReference>
<dbReference type="InterPro" id="IPR007694">
    <property type="entry name" value="DNA_helicase_DnaB-like_C"/>
</dbReference>
<dbReference type="EMBL" id="CAFBRA010000068">
    <property type="protein sequence ID" value="CAB5076263.1"/>
    <property type="molecule type" value="Genomic_DNA"/>
</dbReference>
<gene>
    <name evidence="14" type="ORF">UFOPK2662_01116</name>
    <name evidence="15" type="ORF">UFOPK2942_01066</name>
    <name evidence="16" type="ORF">UFOPK3232_00879</name>
    <name evidence="17" type="ORF">UFOPK4242_00898</name>
    <name evidence="18" type="ORF">UFOPK4382_00973</name>
</gene>
<evidence type="ECO:0000256" key="10">
    <source>
        <dbReference type="ARBA" id="ARBA00044969"/>
    </source>
</evidence>
<evidence type="ECO:0000259" key="13">
    <source>
        <dbReference type="PROSITE" id="PS51199"/>
    </source>
</evidence>
<dbReference type="SMART" id="SM00382">
    <property type="entry name" value="AAA"/>
    <property type="match status" value="1"/>
</dbReference>
<feature type="domain" description="SF4 helicase" evidence="13">
    <location>
        <begin position="196"/>
        <end position="460"/>
    </location>
</feature>
<evidence type="ECO:0000313" key="17">
    <source>
        <dbReference type="EMBL" id="CAB5042890.1"/>
    </source>
</evidence>
<comment type="catalytic activity">
    <reaction evidence="11">
        <text>ATP + H2O = ADP + phosphate + H(+)</text>
        <dbReference type="Rhea" id="RHEA:13065"/>
        <dbReference type="ChEBI" id="CHEBI:15377"/>
        <dbReference type="ChEBI" id="CHEBI:15378"/>
        <dbReference type="ChEBI" id="CHEBI:30616"/>
        <dbReference type="ChEBI" id="CHEBI:43474"/>
        <dbReference type="ChEBI" id="CHEBI:456216"/>
        <dbReference type="EC" id="5.6.2.3"/>
    </reaction>
</comment>
<dbReference type="FunFam" id="3.40.50.300:FF:000351">
    <property type="entry name" value="Replicative DNA helicase"/>
    <property type="match status" value="1"/>
</dbReference>
<evidence type="ECO:0000256" key="4">
    <source>
        <dbReference type="ARBA" id="ARBA00022741"/>
    </source>
</evidence>
<dbReference type="InterPro" id="IPR003593">
    <property type="entry name" value="AAA+_ATPase"/>
</dbReference>
<dbReference type="PROSITE" id="PS51199">
    <property type="entry name" value="SF4_HELICASE"/>
    <property type="match status" value="1"/>
</dbReference>
<name>A0A6J6WMM7_9ZZZZ</name>
<dbReference type="InterPro" id="IPR007693">
    <property type="entry name" value="DNA_helicase_DnaB-like_N"/>
</dbReference>
<dbReference type="InterPro" id="IPR027417">
    <property type="entry name" value="P-loop_NTPase"/>
</dbReference>
<dbReference type="InterPro" id="IPR007692">
    <property type="entry name" value="DNA_helicase_DnaB"/>
</dbReference>
<evidence type="ECO:0000256" key="11">
    <source>
        <dbReference type="ARBA" id="ARBA00048954"/>
    </source>
</evidence>
<dbReference type="EMBL" id="CAFARE010000031">
    <property type="protein sequence ID" value="CAB4838743.1"/>
    <property type="molecule type" value="Genomic_DNA"/>
</dbReference>
<keyword evidence="7" id="KW-0067">ATP-binding</keyword>
<feature type="region of interest" description="Disordered" evidence="12">
    <location>
        <begin position="1"/>
        <end position="24"/>
    </location>
</feature>
<dbReference type="InterPro" id="IPR016136">
    <property type="entry name" value="DNA_helicase_N/primase_C"/>
</dbReference>
<evidence type="ECO:0000313" key="15">
    <source>
        <dbReference type="EMBL" id="CAB4785982.1"/>
    </source>
</evidence>
<dbReference type="Pfam" id="PF00772">
    <property type="entry name" value="DnaB"/>
    <property type="match status" value="1"/>
</dbReference>
<evidence type="ECO:0000313" key="14">
    <source>
        <dbReference type="EMBL" id="CAB4726954.1"/>
    </source>
</evidence>
<dbReference type="EMBL" id="CAFBQC010000045">
    <property type="protein sequence ID" value="CAB5042890.1"/>
    <property type="molecule type" value="Genomic_DNA"/>
</dbReference>
<evidence type="ECO:0000256" key="1">
    <source>
        <dbReference type="ARBA" id="ARBA00008428"/>
    </source>
</evidence>
<dbReference type="InterPro" id="IPR036185">
    <property type="entry name" value="DNA_heli_DnaB-like_N_sf"/>
</dbReference>
<dbReference type="AlphaFoldDB" id="A0A6J6WMM7"/>
<keyword evidence="8" id="KW-0238">DNA-binding</keyword>
<dbReference type="GO" id="GO:0005829">
    <property type="term" value="C:cytosol"/>
    <property type="evidence" value="ECO:0007669"/>
    <property type="project" value="TreeGrafter"/>
</dbReference>
<dbReference type="PANTHER" id="PTHR30153:SF2">
    <property type="entry name" value="REPLICATIVE DNA HELICASE"/>
    <property type="match status" value="1"/>
</dbReference>
<keyword evidence="5" id="KW-0378">Hydrolase</keyword>
<feature type="region of interest" description="Disordered" evidence="12">
    <location>
        <begin position="454"/>
        <end position="483"/>
    </location>
</feature>
<organism evidence="15">
    <name type="scientific">freshwater metagenome</name>
    <dbReference type="NCBI Taxonomy" id="449393"/>
    <lineage>
        <taxon>unclassified sequences</taxon>
        <taxon>metagenomes</taxon>
        <taxon>ecological metagenomes</taxon>
    </lineage>
</organism>
<dbReference type="GO" id="GO:0016787">
    <property type="term" value="F:hydrolase activity"/>
    <property type="evidence" value="ECO:0007669"/>
    <property type="project" value="UniProtKB-KW"/>
</dbReference>
<evidence type="ECO:0000313" key="18">
    <source>
        <dbReference type="EMBL" id="CAB5076263.1"/>
    </source>
</evidence>
<dbReference type="GO" id="GO:0003677">
    <property type="term" value="F:DNA binding"/>
    <property type="evidence" value="ECO:0007669"/>
    <property type="project" value="UniProtKB-KW"/>
</dbReference>
<dbReference type="NCBIfam" id="TIGR00665">
    <property type="entry name" value="DnaB"/>
    <property type="match status" value="1"/>
</dbReference>
<dbReference type="CDD" id="cd00984">
    <property type="entry name" value="DnaB_C"/>
    <property type="match status" value="1"/>
</dbReference>
<dbReference type="Gene3D" id="3.40.50.300">
    <property type="entry name" value="P-loop containing nucleotide triphosphate hydrolases"/>
    <property type="match status" value="1"/>
</dbReference>
<evidence type="ECO:0000256" key="5">
    <source>
        <dbReference type="ARBA" id="ARBA00022801"/>
    </source>
</evidence>
<dbReference type="SUPFAM" id="SSF48024">
    <property type="entry name" value="N-terminal domain of DnaB helicase"/>
    <property type="match status" value="1"/>
</dbReference>
<dbReference type="GO" id="GO:0006269">
    <property type="term" value="P:DNA replication, synthesis of primer"/>
    <property type="evidence" value="ECO:0007669"/>
    <property type="project" value="UniProtKB-KW"/>
</dbReference>
<dbReference type="NCBIfam" id="NF004384">
    <property type="entry name" value="PRK05748.1"/>
    <property type="match status" value="1"/>
</dbReference>
<proteinExistence type="inferred from homology"/>
<keyword evidence="9" id="KW-0413">Isomerase</keyword>
<keyword evidence="4" id="KW-0547">Nucleotide-binding</keyword>
<evidence type="ECO:0000313" key="16">
    <source>
        <dbReference type="EMBL" id="CAB4838743.1"/>
    </source>
</evidence>
<dbReference type="EC" id="5.6.2.3" evidence="10"/>
<dbReference type="Gene3D" id="1.10.860.10">
    <property type="entry name" value="DNAb Helicase, Chain A"/>
    <property type="match status" value="1"/>
</dbReference>
<evidence type="ECO:0000256" key="9">
    <source>
        <dbReference type="ARBA" id="ARBA00023235"/>
    </source>
</evidence>
<dbReference type="FunFam" id="1.10.860.10:FF:000001">
    <property type="entry name" value="Replicative DNA helicase"/>
    <property type="match status" value="1"/>
</dbReference>
<dbReference type="EMBL" id="CAFAAA010000042">
    <property type="protein sequence ID" value="CAB4785982.1"/>
    <property type="molecule type" value="Genomic_DNA"/>
</dbReference>
<keyword evidence="2" id="KW-0639">Primosome</keyword>
<evidence type="ECO:0000256" key="6">
    <source>
        <dbReference type="ARBA" id="ARBA00022806"/>
    </source>
</evidence>
<evidence type="ECO:0000256" key="8">
    <source>
        <dbReference type="ARBA" id="ARBA00023125"/>
    </source>
</evidence>
<evidence type="ECO:0000256" key="2">
    <source>
        <dbReference type="ARBA" id="ARBA00022515"/>
    </source>
</evidence>
<dbReference type="GO" id="GO:0043139">
    <property type="term" value="F:5'-3' DNA helicase activity"/>
    <property type="evidence" value="ECO:0007669"/>
    <property type="project" value="UniProtKB-EC"/>
</dbReference>
<dbReference type="GO" id="GO:0005524">
    <property type="term" value="F:ATP binding"/>
    <property type="evidence" value="ECO:0007669"/>
    <property type="project" value="UniProtKB-KW"/>
</dbReference>
<reference evidence="15" key="1">
    <citation type="submission" date="2020-05" db="EMBL/GenBank/DDBJ databases">
        <authorList>
            <person name="Chiriac C."/>
            <person name="Salcher M."/>
            <person name="Ghai R."/>
            <person name="Kavagutti S V."/>
        </authorList>
    </citation>
    <scope>NUCLEOTIDE SEQUENCE</scope>
</reference>